<organism evidence="1">
    <name type="scientific">Hexamita inflata</name>
    <dbReference type="NCBI Taxonomy" id="28002"/>
    <lineage>
        <taxon>Eukaryota</taxon>
        <taxon>Metamonada</taxon>
        <taxon>Diplomonadida</taxon>
        <taxon>Hexamitidae</taxon>
        <taxon>Hexamitinae</taxon>
        <taxon>Hexamita</taxon>
    </lineage>
</organism>
<protein>
    <submittedName>
        <fullName evidence="2">Hypothetical_protein</fullName>
    </submittedName>
</protein>
<evidence type="ECO:0000313" key="3">
    <source>
        <dbReference type="Proteomes" id="UP001642409"/>
    </source>
</evidence>
<comment type="caution">
    <text evidence="1">The sequence shown here is derived from an EMBL/GenBank/DDBJ whole genome shotgun (WGS) entry which is preliminary data.</text>
</comment>
<name>A0AA86NQ49_9EUKA</name>
<gene>
    <name evidence="1" type="ORF">HINF_LOCUS10896</name>
    <name evidence="2" type="ORF">HINF_LOCUS6163</name>
</gene>
<reference evidence="2 3" key="2">
    <citation type="submission" date="2024-07" db="EMBL/GenBank/DDBJ databases">
        <authorList>
            <person name="Akdeniz Z."/>
        </authorList>
    </citation>
    <scope>NUCLEOTIDE SEQUENCE [LARGE SCALE GENOMIC DNA]</scope>
</reference>
<reference evidence="1" key="1">
    <citation type="submission" date="2023-06" db="EMBL/GenBank/DDBJ databases">
        <authorList>
            <person name="Kurt Z."/>
        </authorList>
    </citation>
    <scope>NUCLEOTIDE SEQUENCE</scope>
</reference>
<dbReference type="EMBL" id="CATOUU010000279">
    <property type="protein sequence ID" value="CAI9923251.1"/>
    <property type="molecule type" value="Genomic_DNA"/>
</dbReference>
<sequence length="144" mass="16948">MNFQLEAQIIQKIYQLNYQYYSVLYEIIKVNFIFLDLLFQQGYILYPLQELFIRGQVQRPCQVIQRFQFILTSRSSFGATYENFSKCANHELIEASFIFSVKPTYCPSETVRFNSGISLALTDFLDFSIKIDISILFTSKQKVE</sequence>
<dbReference type="Proteomes" id="UP001642409">
    <property type="component" value="Unassembled WGS sequence"/>
</dbReference>
<proteinExistence type="predicted"/>
<accession>A0AA86NQ49</accession>
<dbReference type="EMBL" id="CAXDID020000012">
    <property type="protein sequence ID" value="CAL5980419.1"/>
    <property type="molecule type" value="Genomic_DNA"/>
</dbReference>
<keyword evidence="3" id="KW-1185">Reference proteome</keyword>
<dbReference type="AlphaFoldDB" id="A0AA86NQ49"/>
<evidence type="ECO:0000313" key="2">
    <source>
        <dbReference type="EMBL" id="CAL5980419.1"/>
    </source>
</evidence>
<evidence type="ECO:0000313" key="1">
    <source>
        <dbReference type="EMBL" id="CAI9923251.1"/>
    </source>
</evidence>